<evidence type="ECO:0000256" key="1">
    <source>
        <dbReference type="SAM" id="MobiDB-lite"/>
    </source>
</evidence>
<feature type="region of interest" description="Disordered" evidence="1">
    <location>
        <begin position="134"/>
        <end position="162"/>
    </location>
</feature>
<proteinExistence type="predicted"/>
<dbReference type="PROSITE" id="PS51257">
    <property type="entry name" value="PROKAR_LIPOPROTEIN"/>
    <property type="match status" value="1"/>
</dbReference>
<evidence type="ECO:0000313" key="3">
    <source>
        <dbReference type="Proteomes" id="UP001218188"/>
    </source>
</evidence>
<gene>
    <name evidence="2" type="ORF">C8F04DRAFT_1237764</name>
</gene>
<dbReference type="Proteomes" id="UP001218188">
    <property type="component" value="Unassembled WGS sequence"/>
</dbReference>
<comment type="caution">
    <text evidence="2">The sequence shown here is derived from an EMBL/GenBank/DDBJ whole genome shotgun (WGS) entry which is preliminary data.</text>
</comment>
<evidence type="ECO:0000313" key="2">
    <source>
        <dbReference type="EMBL" id="KAJ7028124.1"/>
    </source>
</evidence>
<protein>
    <submittedName>
        <fullName evidence="2">Uncharacterized protein</fullName>
    </submittedName>
</protein>
<dbReference type="EMBL" id="JARJCM010000116">
    <property type="protein sequence ID" value="KAJ7028124.1"/>
    <property type="molecule type" value="Genomic_DNA"/>
</dbReference>
<reference evidence="2" key="1">
    <citation type="submission" date="2023-03" db="EMBL/GenBank/DDBJ databases">
        <title>Massive genome expansion in bonnet fungi (Mycena s.s.) driven by repeated elements and novel gene families across ecological guilds.</title>
        <authorList>
            <consortium name="Lawrence Berkeley National Laboratory"/>
            <person name="Harder C.B."/>
            <person name="Miyauchi S."/>
            <person name="Viragh M."/>
            <person name="Kuo A."/>
            <person name="Thoen E."/>
            <person name="Andreopoulos B."/>
            <person name="Lu D."/>
            <person name="Skrede I."/>
            <person name="Drula E."/>
            <person name="Henrissat B."/>
            <person name="Morin E."/>
            <person name="Kohler A."/>
            <person name="Barry K."/>
            <person name="LaButti K."/>
            <person name="Morin E."/>
            <person name="Salamov A."/>
            <person name="Lipzen A."/>
            <person name="Mereny Z."/>
            <person name="Hegedus B."/>
            <person name="Baldrian P."/>
            <person name="Stursova M."/>
            <person name="Weitz H."/>
            <person name="Taylor A."/>
            <person name="Grigoriev I.V."/>
            <person name="Nagy L.G."/>
            <person name="Martin F."/>
            <person name="Kauserud H."/>
        </authorList>
    </citation>
    <scope>NUCLEOTIDE SEQUENCE</scope>
    <source>
        <strain evidence="2">CBHHK200</strain>
    </source>
</reference>
<feature type="region of interest" description="Disordered" evidence="1">
    <location>
        <begin position="1"/>
        <end position="88"/>
    </location>
</feature>
<accession>A0AAD6SIH1</accession>
<name>A0AAD6SIH1_9AGAR</name>
<organism evidence="2 3">
    <name type="scientific">Mycena alexandri</name>
    <dbReference type="NCBI Taxonomy" id="1745969"/>
    <lineage>
        <taxon>Eukaryota</taxon>
        <taxon>Fungi</taxon>
        <taxon>Dikarya</taxon>
        <taxon>Basidiomycota</taxon>
        <taxon>Agaricomycotina</taxon>
        <taxon>Agaricomycetes</taxon>
        <taxon>Agaricomycetidae</taxon>
        <taxon>Agaricales</taxon>
        <taxon>Marasmiineae</taxon>
        <taxon>Mycenaceae</taxon>
        <taxon>Mycena</taxon>
    </lineage>
</organism>
<keyword evidence="3" id="KW-1185">Reference proteome</keyword>
<sequence length="284" mass="31305">MPRRLVGSQVSVGGSACPPDAAAKRPSVKNRPRASTRADGSEIGPQRISAAERSEARVHSPSPPLKKRENKRRTAQEGLPHHNASGAPPRLLVVSIERPQHYFSLPTTFRAVLPNDRHFPPLPLHAARREQARAETAVPPVKTQPRVGRVESPRGSAGSESPVTDAVLCAALERITREIERDESGECRRNGVARHITSFGRGHFHYEAVEREGFIFTTREKTTHVVHACQNELALVKCSKDGHSLQFYLDDMNATSSVISRSLSPVPISQTGLPIENIRKWLKC</sequence>
<dbReference type="AlphaFoldDB" id="A0AAD6SIH1"/>